<proteinExistence type="predicted"/>
<organism evidence="1 2">
    <name type="scientific">Pacificibacter marinus</name>
    <dbReference type="NCBI Taxonomy" id="658057"/>
    <lineage>
        <taxon>Bacteria</taxon>
        <taxon>Pseudomonadati</taxon>
        <taxon>Pseudomonadota</taxon>
        <taxon>Alphaproteobacteria</taxon>
        <taxon>Rhodobacterales</taxon>
        <taxon>Roseobacteraceae</taxon>
        <taxon>Pacificibacter</taxon>
    </lineage>
</organism>
<keyword evidence="2" id="KW-1185">Reference proteome</keyword>
<evidence type="ECO:0000313" key="1">
    <source>
        <dbReference type="EMBL" id="SLN67652.1"/>
    </source>
</evidence>
<dbReference type="STRING" id="658057.SAMN04488032_103268"/>
<accession>A0A1Y5TQE5</accession>
<name>A0A1Y5TQE5_9RHOB</name>
<gene>
    <name evidence="1" type="ORF">PAM7971_03583</name>
</gene>
<reference evidence="1 2" key="1">
    <citation type="submission" date="2017-03" db="EMBL/GenBank/DDBJ databases">
        <authorList>
            <person name="Afonso C.L."/>
            <person name="Miller P.J."/>
            <person name="Scott M.A."/>
            <person name="Spackman E."/>
            <person name="Goraichik I."/>
            <person name="Dimitrov K.M."/>
            <person name="Suarez D.L."/>
            <person name="Swayne D.E."/>
        </authorList>
    </citation>
    <scope>NUCLEOTIDE SEQUENCE [LARGE SCALE GENOMIC DNA]</scope>
    <source>
        <strain evidence="1 2">CECT 7971</strain>
    </source>
</reference>
<dbReference type="AlphaFoldDB" id="A0A1Y5TQE5"/>
<dbReference type="Proteomes" id="UP000193307">
    <property type="component" value="Unassembled WGS sequence"/>
</dbReference>
<dbReference type="EMBL" id="FWFW01000016">
    <property type="protein sequence ID" value="SLN67652.1"/>
    <property type="molecule type" value="Genomic_DNA"/>
</dbReference>
<evidence type="ECO:0000313" key="2">
    <source>
        <dbReference type="Proteomes" id="UP000193307"/>
    </source>
</evidence>
<sequence length="82" mass="8930">MVFAITPLYALPVAVIYLGRRQGGSRSVAAHLRRIAAGWSHRTSARTNVGHGEPSAALCRQRHQHPCSSHCEVCICIQIIGQ</sequence>
<protein>
    <submittedName>
        <fullName evidence="1">Uncharacterized protein</fullName>
    </submittedName>
</protein>